<evidence type="ECO:0000256" key="5">
    <source>
        <dbReference type="SAM" id="MobiDB-lite"/>
    </source>
</evidence>
<feature type="region of interest" description="Disordered" evidence="5">
    <location>
        <begin position="176"/>
        <end position="218"/>
    </location>
</feature>
<dbReference type="CDD" id="cd00610">
    <property type="entry name" value="OAT_like"/>
    <property type="match status" value="1"/>
</dbReference>
<dbReference type="InterPro" id="IPR005814">
    <property type="entry name" value="Aminotrans_3"/>
</dbReference>
<evidence type="ECO:0000259" key="6">
    <source>
        <dbReference type="PROSITE" id="PS50075"/>
    </source>
</evidence>
<proteinExistence type="predicted"/>
<dbReference type="InterPro" id="IPR015422">
    <property type="entry name" value="PyrdxlP-dep_Trfase_small"/>
</dbReference>
<protein>
    <submittedName>
        <fullName evidence="7">Glutamate-1-semialdehyde 2,1-aminomutase</fullName>
        <ecNumber evidence="7">5.4.3.8</ecNumber>
    </submittedName>
</protein>
<dbReference type="InterPro" id="IPR001031">
    <property type="entry name" value="Thioesterase"/>
</dbReference>
<dbReference type="PROSITE" id="PS00600">
    <property type="entry name" value="AA_TRANSFER_CLASS_3"/>
    <property type="match status" value="1"/>
</dbReference>
<dbReference type="Gene3D" id="1.10.1200.10">
    <property type="entry name" value="ACP-like"/>
    <property type="match status" value="1"/>
</dbReference>
<dbReference type="EMBL" id="SJPY01000001">
    <property type="protein sequence ID" value="TWU45269.1"/>
    <property type="molecule type" value="Genomic_DNA"/>
</dbReference>
<dbReference type="Pfam" id="PF00550">
    <property type="entry name" value="PP-binding"/>
    <property type="match status" value="1"/>
</dbReference>
<dbReference type="GO" id="GO:0008483">
    <property type="term" value="F:transaminase activity"/>
    <property type="evidence" value="ECO:0007669"/>
    <property type="project" value="InterPro"/>
</dbReference>
<dbReference type="GO" id="GO:0031177">
    <property type="term" value="F:phosphopantetheine binding"/>
    <property type="evidence" value="ECO:0007669"/>
    <property type="project" value="InterPro"/>
</dbReference>
<dbReference type="InterPro" id="IPR020806">
    <property type="entry name" value="PKS_PP-bd"/>
</dbReference>
<evidence type="ECO:0000256" key="2">
    <source>
        <dbReference type="ARBA" id="ARBA00022450"/>
    </source>
</evidence>
<comment type="cofactor">
    <cofactor evidence="1">
        <name>pyridoxal 5'-phosphate</name>
        <dbReference type="ChEBI" id="CHEBI:597326"/>
    </cofactor>
</comment>
<dbReference type="InterPro" id="IPR036736">
    <property type="entry name" value="ACP-like_sf"/>
</dbReference>
<evidence type="ECO:0000256" key="1">
    <source>
        <dbReference type="ARBA" id="ARBA00001933"/>
    </source>
</evidence>
<dbReference type="Pfam" id="PF00202">
    <property type="entry name" value="Aminotran_3"/>
    <property type="match status" value="1"/>
</dbReference>
<dbReference type="SMART" id="SM00823">
    <property type="entry name" value="PKS_PP"/>
    <property type="match status" value="1"/>
</dbReference>
<dbReference type="SUPFAM" id="SSF53474">
    <property type="entry name" value="alpha/beta-Hydrolases"/>
    <property type="match status" value="1"/>
</dbReference>
<reference evidence="7 8" key="1">
    <citation type="submission" date="2019-02" db="EMBL/GenBank/DDBJ databases">
        <title>Deep-cultivation of Planctomycetes and their phenomic and genomic characterization uncovers novel biology.</title>
        <authorList>
            <person name="Wiegand S."/>
            <person name="Jogler M."/>
            <person name="Boedeker C."/>
            <person name="Pinto D."/>
            <person name="Vollmers J."/>
            <person name="Rivas-Marin E."/>
            <person name="Kohn T."/>
            <person name="Peeters S.H."/>
            <person name="Heuer A."/>
            <person name="Rast P."/>
            <person name="Oberbeckmann S."/>
            <person name="Bunk B."/>
            <person name="Jeske O."/>
            <person name="Meyerdierks A."/>
            <person name="Storesund J.E."/>
            <person name="Kallscheuer N."/>
            <person name="Luecker S."/>
            <person name="Lage O.M."/>
            <person name="Pohl T."/>
            <person name="Merkel B.J."/>
            <person name="Hornburger P."/>
            <person name="Mueller R.-W."/>
            <person name="Bruemmer F."/>
            <person name="Labrenz M."/>
            <person name="Spormann A.M."/>
            <person name="Op Den Camp H."/>
            <person name="Overmann J."/>
            <person name="Amann R."/>
            <person name="Jetten M.S.M."/>
            <person name="Mascher T."/>
            <person name="Medema M.H."/>
            <person name="Devos D.P."/>
            <person name="Kaster A.-K."/>
            <person name="Ovreas L."/>
            <person name="Rohde M."/>
            <person name="Galperin M.Y."/>
            <person name="Jogler C."/>
        </authorList>
    </citation>
    <scope>NUCLEOTIDE SEQUENCE [LARGE SCALE GENOMIC DNA]</scope>
    <source>
        <strain evidence="7 8">Q31b</strain>
    </source>
</reference>
<keyword evidence="8" id="KW-1185">Reference proteome</keyword>
<dbReference type="AlphaFoldDB" id="A0A5C6EDG1"/>
<comment type="caution">
    <text evidence="7">The sequence shown here is derived from an EMBL/GenBank/DDBJ whole genome shotgun (WGS) entry which is preliminary data.</text>
</comment>
<keyword evidence="4" id="KW-0663">Pyridoxal phosphate</keyword>
<dbReference type="GO" id="GO:0030170">
    <property type="term" value="F:pyridoxal phosphate binding"/>
    <property type="evidence" value="ECO:0007669"/>
    <property type="project" value="InterPro"/>
</dbReference>
<dbReference type="InterPro" id="IPR029058">
    <property type="entry name" value="AB_hydrolase_fold"/>
</dbReference>
<keyword evidence="7" id="KW-0413">Isomerase</keyword>
<dbReference type="OrthoDB" id="9778383at2"/>
<dbReference type="SUPFAM" id="SSF47336">
    <property type="entry name" value="ACP-like"/>
    <property type="match status" value="1"/>
</dbReference>
<evidence type="ECO:0000256" key="3">
    <source>
        <dbReference type="ARBA" id="ARBA00022553"/>
    </source>
</evidence>
<dbReference type="Proteomes" id="UP000315471">
    <property type="component" value="Unassembled WGS sequence"/>
</dbReference>
<organism evidence="7 8">
    <name type="scientific">Novipirellula aureliae</name>
    <dbReference type="NCBI Taxonomy" id="2527966"/>
    <lineage>
        <taxon>Bacteria</taxon>
        <taxon>Pseudomonadati</taxon>
        <taxon>Planctomycetota</taxon>
        <taxon>Planctomycetia</taxon>
        <taxon>Pirellulales</taxon>
        <taxon>Pirellulaceae</taxon>
        <taxon>Novipirellula</taxon>
    </lineage>
</organism>
<dbReference type="Gene3D" id="3.40.640.10">
    <property type="entry name" value="Type I PLP-dependent aspartate aminotransferase-like (Major domain)"/>
    <property type="match status" value="1"/>
</dbReference>
<dbReference type="Pfam" id="PF00975">
    <property type="entry name" value="Thioesterase"/>
    <property type="match status" value="1"/>
</dbReference>
<sequence>MKTETKHSAVEFKLAEILRSSSGMDLADLDRNASFLELGFDSLFLIQFSQRIKQSLGVKVTFRQMIEDLASFDALIGYLVPLVEVDAAPSGRIAGTPTLDLGGPTNGPVVPPSMTAAPATNGQAIAAGLIPHQITDASRQSSGLGAGIGLEQIIAQQNELMAMQLQLLEGPIGSRKLANSSSDREGVPVSENSGQKKDTKRFGPYKPLRRSPSSELTANQQAHLDALIKRLTAKTAKSKAHSERHREHFADPRGVACYRRMWKSMVYQITVSKSAGSQLWDIDGNEYIDIAMGFGLNLFGQSPAFLTDTIKKQLDCGIEVGPQSPLAGEVAQLLCDLTRKDRATFCNTGSEAVMGALRIARTVTGKSKVIFFNQDYHGNFDEVLMRCNQVAGNWRTSPASPGVPSSLLGDVIVLPYGAPESLDYIRSHTDELAAVLVEPVQSANPLLQPREFLKKVRQITAESNVAMIMDEVITGFRAAQGGVQELFDVWADIATYGKILGGGMPIGAIAGSARYMDALDGGMWRYDDDSDPTADMTFFAGTFVRHPLAMAAAHQVLMKLKEEGPELQQELTKKTERLADRLNEFFEKELYPIRIAQFASQFRMTFPTELQYADLLYFHLLDRGIFMRGWQDNCFLSTVHTDEQIETVIDAVKDSCEELRAGGFLPHPQTTATEVSLASTRDDSMPSSISTLIPIQEEGTRPPLFCMPAADGLTLVYHALSECLGSDQPVYGLHSPGVFKEPIPDTLEALAKRFIHDLKEVQPSGPYFIAGYCSGGTTAIEVARQLLEQGDKVAILACIETYNWNTAPWTTRSTKVRAVYELERIRFHWQNFCLLSHRDKRQFLASKLSSLRKRTRVWRAGIASRFRRSVQSQTPTRTVVNMSDIWKKHDELAEAYVPPVYPGRLIQYRPCVDYQCYMTDELQAESMSITRLPNYPAATMARPFVEELASRLKEEMDAVIETKHKPRIPSNANVADSVDSKLREGPKKILFPLAD</sequence>
<dbReference type="EC" id="5.4.3.8" evidence="7"/>
<dbReference type="Gene3D" id="3.90.1150.10">
    <property type="entry name" value="Aspartate Aminotransferase, domain 1"/>
    <property type="match status" value="1"/>
</dbReference>
<dbReference type="RefSeq" id="WP_146598002.1">
    <property type="nucleotide sequence ID" value="NZ_SJPY01000001.1"/>
</dbReference>
<keyword evidence="2" id="KW-0596">Phosphopantetheine</keyword>
<evidence type="ECO:0000313" key="8">
    <source>
        <dbReference type="Proteomes" id="UP000315471"/>
    </source>
</evidence>
<dbReference type="PROSITE" id="PS50075">
    <property type="entry name" value="CARRIER"/>
    <property type="match status" value="1"/>
</dbReference>
<gene>
    <name evidence="7" type="primary">hemL_1</name>
    <name evidence="7" type="ORF">Q31b_04400</name>
</gene>
<dbReference type="InterPro" id="IPR049704">
    <property type="entry name" value="Aminotrans_3_PPA_site"/>
</dbReference>
<evidence type="ECO:0000256" key="4">
    <source>
        <dbReference type="ARBA" id="ARBA00022898"/>
    </source>
</evidence>
<name>A0A5C6EDG1_9BACT</name>
<dbReference type="InterPro" id="IPR015421">
    <property type="entry name" value="PyrdxlP-dep_Trfase_major"/>
</dbReference>
<dbReference type="SUPFAM" id="SSF53383">
    <property type="entry name" value="PLP-dependent transferases"/>
    <property type="match status" value="1"/>
</dbReference>
<accession>A0A5C6EDG1</accession>
<keyword evidence="3" id="KW-0597">Phosphoprotein</keyword>
<evidence type="ECO:0000313" key="7">
    <source>
        <dbReference type="EMBL" id="TWU45269.1"/>
    </source>
</evidence>
<dbReference type="PANTHER" id="PTHR43713">
    <property type="entry name" value="GLUTAMATE-1-SEMIALDEHYDE 2,1-AMINOMUTASE"/>
    <property type="match status" value="1"/>
</dbReference>
<dbReference type="GO" id="GO:0042286">
    <property type="term" value="F:glutamate-1-semialdehyde 2,1-aminomutase activity"/>
    <property type="evidence" value="ECO:0007669"/>
    <property type="project" value="UniProtKB-EC"/>
</dbReference>
<dbReference type="PANTHER" id="PTHR43713:SF3">
    <property type="entry name" value="GLUTAMATE-1-SEMIALDEHYDE 2,1-AMINOMUTASE 1, CHLOROPLASTIC-RELATED"/>
    <property type="match status" value="1"/>
</dbReference>
<dbReference type="InterPro" id="IPR009081">
    <property type="entry name" value="PP-bd_ACP"/>
</dbReference>
<dbReference type="InterPro" id="IPR015424">
    <property type="entry name" value="PyrdxlP-dep_Trfase"/>
</dbReference>
<dbReference type="Gene3D" id="3.40.50.1820">
    <property type="entry name" value="alpha/beta hydrolase"/>
    <property type="match status" value="1"/>
</dbReference>
<feature type="domain" description="Carrier" evidence="6">
    <location>
        <begin position="8"/>
        <end position="83"/>
    </location>
</feature>